<dbReference type="InterPro" id="IPR036928">
    <property type="entry name" value="AS_sf"/>
</dbReference>
<evidence type="ECO:0000313" key="3">
    <source>
        <dbReference type="EMBL" id="SEB46463.1"/>
    </source>
</evidence>
<feature type="domain" description="Amidase" evidence="2">
    <location>
        <begin position="22"/>
        <end position="411"/>
    </location>
</feature>
<dbReference type="AlphaFoldDB" id="A0A1H4JJN8"/>
<dbReference type="Proteomes" id="UP000183407">
    <property type="component" value="Unassembled WGS sequence"/>
</dbReference>
<proteinExistence type="predicted"/>
<evidence type="ECO:0000256" key="1">
    <source>
        <dbReference type="SAM" id="MobiDB-lite"/>
    </source>
</evidence>
<protein>
    <submittedName>
        <fullName evidence="3">Asp-tRNAAsn/Glu-tRNAGln amidotransferase A subunit</fullName>
    </submittedName>
</protein>
<evidence type="ECO:0000313" key="4">
    <source>
        <dbReference type="Proteomes" id="UP000183407"/>
    </source>
</evidence>
<dbReference type="Gene3D" id="3.90.1300.10">
    <property type="entry name" value="Amidase signature (AS) domain"/>
    <property type="match status" value="1"/>
</dbReference>
<evidence type="ECO:0000259" key="2">
    <source>
        <dbReference type="Pfam" id="PF01425"/>
    </source>
</evidence>
<dbReference type="OrthoDB" id="182039at2"/>
<dbReference type="InterPro" id="IPR023631">
    <property type="entry name" value="Amidase_dom"/>
</dbReference>
<accession>A0A1H4JJN8</accession>
<organism evidence="3 4">
    <name type="scientific">Rhodococcus jostii</name>
    <dbReference type="NCBI Taxonomy" id="132919"/>
    <lineage>
        <taxon>Bacteria</taxon>
        <taxon>Bacillati</taxon>
        <taxon>Actinomycetota</taxon>
        <taxon>Actinomycetes</taxon>
        <taxon>Mycobacteriales</taxon>
        <taxon>Nocardiaceae</taxon>
        <taxon>Rhodococcus</taxon>
    </lineage>
</organism>
<reference evidence="4" key="1">
    <citation type="submission" date="2016-10" db="EMBL/GenBank/DDBJ databases">
        <authorList>
            <person name="Varghese N."/>
        </authorList>
    </citation>
    <scope>NUCLEOTIDE SEQUENCE [LARGE SCALE GENOMIC DNA]</scope>
    <source>
        <strain evidence="4">DSM 44719</strain>
    </source>
</reference>
<dbReference type="EMBL" id="FNTL01000003">
    <property type="protein sequence ID" value="SEB46463.1"/>
    <property type="molecule type" value="Genomic_DNA"/>
</dbReference>
<sequence>MLTGSEALPLLRTGQLTVEGLARSCLKRVAERDFSVRAWSYLDPDAVLAEARRLDREERKGPLHGIPIGVKDVILTKNMPTQQNSPIYADDSPRIDAACIQTLRAAGALIFGKTVTTEFAATASGGPTRNPHDLARTPGGSSSGSGAAVADFHVPITLATQTGGSTIRPASYNGISALKPTWNAINREGLKIFVPSTDTLGFCARSIQDLELLADVFQLEDCVPTKRIELSDARVGLYQGPAWDRAEDATRAAMNLGAALLRDAGAHVDELTLPSAFDDVLTQFGIILAGEARTSFLHEALMHPDILRDEFMAFVDDRNTVSRRDLVDAYDKVASLRRIFDERAGAFDAVLTPSVPGEAPPGIDRTGDPVFNSMWTVLHTPVVNIPGFSGPNGLPVGLSLVSPRYTDRQLLAISAEVTDLFVAKGGWRLDADKRRESAAAQRGALVDQSMPVRDSCVRRY</sequence>
<feature type="region of interest" description="Disordered" evidence="1">
    <location>
        <begin position="122"/>
        <end position="146"/>
    </location>
</feature>
<name>A0A1H4JJN8_RHOJO</name>
<keyword evidence="3" id="KW-0808">Transferase</keyword>
<dbReference type="PANTHER" id="PTHR42678:SF2">
    <property type="entry name" value="AMIDASE FAMILY PROTEIN (AFU_ORTHOLOGUE AFUA_6G14410)"/>
    <property type="match status" value="1"/>
</dbReference>
<dbReference type="PANTHER" id="PTHR42678">
    <property type="entry name" value="AMIDASE"/>
    <property type="match status" value="1"/>
</dbReference>
<dbReference type="SUPFAM" id="SSF75304">
    <property type="entry name" value="Amidase signature (AS) enzymes"/>
    <property type="match status" value="1"/>
</dbReference>
<dbReference type="GO" id="GO:0016740">
    <property type="term" value="F:transferase activity"/>
    <property type="evidence" value="ECO:0007669"/>
    <property type="project" value="UniProtKB-KW"/>
</dbReference>
<dbReference type="Pfam" id="PF01425">
    <property type="entry name" value="Amidase"/>
    <property type="match status" value="1"/>
</dbReference>
<gene>
    <name evidence="3" type="ORF">SAMN04490220_0945</name>
</gene>